<dbReference type="Pfam" id="PF19508">
    <property type="entry name" value="DUF6042"/>
    <property type="match status" value="1"/>
</dbReference>
<dbReference type="Proteomes" id="UP000638353">
    <property type="component" value="Unassembled WGS sequence"/>
</dbReference>
<dbReference type="AlphaFoldDB" id="A0A918X511"/>
<gene>
    <name evidence="1" type="ORF">GCM10010334_70360</name>
</gene>
<reference evidence="1" key="2">
    <citation type="submission" date="2020-09" db="EMBL/GenBank/DDBJ databases">
        <authorList>
            <person name="Sun Q."/>
            <person name="Ohkuma M."/>
        </authorList>
    </citation>
    <scope>NUCLEOTIDE SEQUENCE</scope>
    <source>
        <strain evidence="1">JCM 4637</strain>
    </source>
</reference>
<reference evidence="1" key="1">
    <citation type="journal article" date="2014" name="Int. J. Syst. Evol. Microbiol.">
        <title>Complete genome sequence of Corynebacterium casei LMG S-19264T (=DSM 44701T), isolated from a smear-ripened cheese.</title>
        <authorList>
            <consortium name="US DOE Joint Genome Institute (JGI-PGF)"/>
            <person name="Walter F."/>
            <person name="Albersmeier A."/>
            <person name="Kalinowski J."/>
            <person name="Ruckert C."/>
        </authorList>
    </citation>
    <scope>NUCLEOTIDE SEQUENCE</scope>
    <source>
        <strain evidence="1">JCM 4637</strain>
    </source>
</reference>
<protein>
    <submittedName>
        <fullName evidence="1">Uncharacterized protein</fullName>
    </submittedName>
</protein>
<evidence type="ECO:0000313" key="1">
    <source>
        <dbReference type="EMBL" id="GHD12830.1"/>
    </source>
</evidence>
<organism evidence="1 2">
    <name type="scientific">Streptomyces finlayi</name>
    <dbReference type="NCBI Taxonomy" id="67296"/>
    <lineage>
        <taxon>Bacteria</taxon>
        <taxon>Bacillati</taxon>
        <taxon>Actinomycetota</taxon>
        <taxon>Actinomycetes</taxon>
        <taxon>Kitasatosporales</taxon>
        <taxon>Streptomycetaceae</taxon>
        <taxon>Streptomyces</taxon>
    </lineage>
</organism>
<proteinExistence type="predicted"/>
<name>A0A918X511_9ACTN</name>
<dbReference type="InterPro" id="IPR046105">
    <property type="entry name" value="DUF6042"/>
</dbReference>
<dbReference type="EMBL" id="BMVC01000018">
    <property type="protein sequence ID" value="GHD12830.1"/>
    <property type="molecule type" value="Genomic_DNA"/>
</dbReference>
<sequence>MTADPSVPGPTGEWDYEDAPEGREAYEAACRERFAAMLTTAGFPVPTTVRDLSELYVKWGLARRAEAPDGTRWWMPDVPPLPDDVLPLDPELTQHLGKFRWSMRTGTLAHSLIDHLADDLGAPEEALTSLDRLAAATGRDADTVRTALTELTQSGDARVRRGDEPADTEDLAAHRRFRLLMDWERIHELRLRPGIDD</sequence>
<accession>A0A918X511</accession>
<evidence type="ECO:0000313" key="2">
    <source>
        <dbReference type="Proteomes" id="UP000638353"/>
    </source>
</evidence>
<comment type="caution">
    <text evidence="1">The sequence shown here is derived from an EMBL/GenBank/DDBJ whole genome shotgun (WGS) entry which is preliminary data.</text>
</comment>